<reference evidence="3 4" key="1">
    <citation type="submission" date="2024-02" db="EMBL/GenBank/DDBJ databases">
        <title>De novo assembly and annotation of 12 fungi associated with fruit tree decline syndrome in Ontario, Canada.</title>
        <authorList>
            <person name="Sulman M."/>
            <person name="Ellouze W."/>
            <person name="Ilyukhin E."/>
        </authorList>
    </citation>
    <scope>NUCLEOTIDE SEQUENCE [LARGE SCALE GENOMIC DNA]</scope>
    <source>
        <strain evidence="3 4">M11/M66-122</strain>
    </source>
</reference>
<dbReference type="InterPro" id="IPR051531">
    <property type="entry name" value="N-acetyltransferase"/>
</dbReference>
<sequence>MAEGAAAQKPIRAKTTLPAQPLPSNAERPHINTERLILRPFAQDDLEAYHAMRVQPEVMKYSLQGRPDRDLAESQAALDAFLPPRDTEVHNCVVALAATGELVGVGGCRLGMFMGWPEVGYTFRRECWKLGYATEFLRAFVEAWWKLPRQDVEAEVDPVFFPDSTGGNSAAASAGTGEGEGEGDDRREVPEQLVALVEVGNIGSHRVLEKCGFRRVTEWTEPDCREGSESANATLIVYAMSRPN</sequence>
<name>A0AAN9UNW9_9PEZI</name>
<dbReference type="PROSITE" id="PS51186">
    <property type="entry name" value="GNAT"/>
    <property type="match status" value="1"/>
</dbReference>
<dbReference type="SUPFAM" id="SSF55729">
    <property type="entry name" value="Acyl-CoA N-acyltransferases (Nat)"/>
    <property type="match status" value="1"/>
</dbReference>
<evidence type="ECO:0000256" key="1">
    <source>
        <dbReference type="SAM" id="MobiDB-lite"/>
    </source>
</evidence>
<feature type="compositionally biased region" description="Low complexity" evidence="1">
    <location>
        <begin position="164"/>
        <end position="175"/>
    </location>
</feature>
<dbReference type="PANTHER" id="PTHR43792:SF1">
    <property type="entry name" value="N-ACETYLTRANSFERASE DOMAIN-CONTAINING PROTEIN"/>
    <property type="match status" value="1"/>
</dbReference>
<dbReference type="InterPro" id="IPR000182">
    <property type="entry name" value="GNAT_dom"/>
</dbReference>
<dbReference type="InterPro" id="IPR016181">
    <property type="entry name" value="Acyl_CoA_acyltransferase"/>
</dbReference>
<dbReference type="PANTHER" id="PTHR43792">
    <property type="entry name" value="GNAT FAMILY, PUTATIVE (AFU_ORTHOLOGUE AFUA_3G00765)-RELATED-RELATED"/>
    <property type="match status" value="1"/>
</dbReference>
<gene>
    <name evidence="3" type="ORF">SLS62_007985</name>
</gene>
<proteinExistence type="predicted"/>
<comment type="caution">
    <text evidence="3">The sequence shown here is derived from an EMBL/GenBank/DDBJ whole genome shotgun (WGS) entry which is preliminary data.</text>
</comment>
<dbReference type="AlphaFoldDB" id="A0AAN9UNW9"/>
<evidence type="ECO:0000259" key="2">
    <source>
        <dbReference type="PROSITE" id="PS51186"/>
    </source>
</evidence>
<feature type="region of interest" description="Disordered" evidence="1">
    <location>
        <begin position="163"/>
        <end position="186"/>
    </location>
</feature>
<organism evidence="3 4">
    <name type="scientific">Diatrype stigma</name>
    <dbReference type="NCBI Taxonomy" id="117547"/>
    <lineage>
        <taxon>Eukaryota</taxon>
        <taxon>Fungi</taxon>
        <taxon>Dikarya</taxon>
        <taxon>Ascomycota</taxon>
        <taxon>Pezizomycotina</taxon>
        <taxon>Sordariomycetes</taxon>
        <taxon>Xylariomycetidae</taxon>
        <taxon>Xylariales</taxon>
        <taxon>Diatrypaceae</taxon>
        <taxon>Diatrype</taxon>
    </lineage>
</organism>
<dbReference type="EMBL" id="JAKJXP020000070">
    <property type="protein sequence ID" value="KAK7750117.1"/>
    <property type="molecule type" value="Genomic_DNA"/>
</dbReference>
<evidence type="ECO:0000313" key="4">
    <source>
        <dbReference type="Proteomes" id="UP001320420"/>
    </source>
</evidence>
<dbReference type="GO" id="GO:0016747">
    <property type="term" value="F:acyltransferase activity, transferring groups other than amino-acyl groups"/>
    <property type="evidence" value="ECO:0007669"/>
    <property type="project" value="InterPro"/>
</dbReference>
<dbReference type="Pfam" id="PF13302">
    <property type="entry name" value="Acetyltransf_3"/>
    <property type="match status" value="1"/>
</dbReference>
<keyword evidence="4" id="KW-1185">Reference proteome</keyword>
<protein>
    <recommendedName>
        <fullName evidence="2">N-acetyltransferase domain-containing protein</fullName>
    </recommendedName>
</protein>
<accession>A0AAN9UNW9</accession>
<evidence type="ECO:0000313" key="3">
    <source>
        <dbReference type="EMBL" id="KAK7750117.1"/>
    </source>
</evidence>
<dbReference type="Proteomes" id="UP001320420">
    <property type="component" value="Unassembled WGS sequence"/>
</dbReference>
<dbReference type="Gene3D" id="3.40.630.30">
    <property type="match status" value="2"/>
</dbReference>
<feature type="region of interest" description="Disordered" evidence="1">
    <location>
        <begin position="1"/>
        <end position="29"/>
    </location>
</feature>
<feature type="domain" description="N-acetyltransferase" evidence="2">
    <location>
        <begin position="36"/>
        <end position="244"/>
    </location>
</feature>